<dbReference type="InterPro" id="IPR036047">
    <property type="entry name" value="F-box-like_dom_sf"/>
</dbReference>
<evidence type="ECO:0008006" key="2">
    <source>
        <dbReference type="Google" id="ProtNLM"/>
    </source>
</evidence>
<feature type="non-terminal residue" evidence="1">
    <location>
        <position position="148"/>
    </location>
</feature>
<gene>
    <name evidence="1" type="ORF">LCGC14_2745980</name>
</gene>
<reference evidence="1" key="1">
    <citation type="journal article" date="2015" name="Nature">
        <title>Complex archaea that bridge the gap between prokaryotes and eukaryotes.</title>
        <authorList>
            <person name="Spang A."/>
            <person name="Saw J.H."/>
            <person name="Jorgensen S.L."/>
            <person name="Zaremba-Niedzwiedzka K."/>
            <person name="Martijn J."/>
            <person name="Lind A.E."/>
            <person name="van Eijk R."/>
            <person name="Schleper C."/>
            <person name="Guy L."/>
            <person name="Ettema T.J."/>
        </authorList>
    </citation>
    <scope>NUCLEOTIDE SEQUENCE</scope>
</reference>
<dbReference type="InterPro" id="IPR032675">
    <property type="entry name" value="LRR_dom_sf"/>
</dbReference>
<accession>A0A0F8Z374</accession>
<proteinExistence type="predicted"/>
<name>A0A0F8Z374_9ZZZZ</name>
<dbReference type="AlphaFoldDB" id="A0A0F8Z374"/>
<comment type="caution">
    <text evidence="1">The sequence shown here is derived from an EMBL/GenBank/DDBJ whole genome shotgun (WGS) entry which is preliminary data.</text>
</comment>
<dbReference type="SUPFAM" id="SSF81383">
    <property type="entry name" value="F-box domain"/>
    <property type="match status" value="1"/>
</dbReference>
<evidence type="ECO:0000313" key="1">
    <source>
        <dbReference type="EMBL" id="KKK88158.1"/>
    </source>
</evidence>
<dbReference type="Gene3D" id="3.80.10.10">
    <property type="entry name" value="Ribonuclease Inhibitor"/>
    <property type="match status" value="1"/>
</dbReference>
<protein>
    <recommendedName>
        <fullName evidence="2">F-box domain-containing protein</fullName>
    </recommendedName>
</protein>
<dbReference type="EMBL" id="LAZR01050081">
    <property type="protein sequence ID" value="KKK88158.1"/>
    <property type="molecule type" value="Genomic_DNA"/>
</dbReference>
<organism evidence="1">
    <name type="scientific">marine sediment metagenome</name>
    <dbReference type="NCBI Taxonomy" id="412755"/>
    <lineage>
        <taxon>unclassified sequences</taxon>
        <taxon>metagenomes</taxon>
        <taxon>ecological metagenomes</taxon>
    </lineage>
</organism>
<sequence>MSISKVDFNSLERDMKLTIFSHLALGERLKVASVSPLFRDLAYDLVLVKKEYRENIDRTDANGSIEKVQKILREGMFLGITIPKITYENIKELKDKAENIKKDSIIMILGKTKNQLPGLSYPSFSELKKKKYDEVIQEFDNWIEINKD</sequence>